<evidence type="ECO:0000259" key="1">
    <source>
        <dbReference type="Pfam" id="PF14080"/>
    </source>
</evidence>
<organism evidence="2 3">
    <name type="scientific">Paenibacillus glacialis</name>
    <dbReference type="NCBI Taxonomy" id="494026"/>
    <lineage>
        <taxon>Bacteria</taxon>
        <taxon>Bacillati</taxon>
        <taxon>Bacillota</taxon>
        <taxon>Bacilli</taxon>
        <taxon>Bacillales</taxon>
        <taxon>Paenibacillaceae</taxon>
        <taxon>Paenibacillus</taxon>
    </lineage>
</organism>
<protein>
    <recommendedName>
        <fullName evidence="1">DUF4261 domain-containing protein</fullName>
    </recommendedName>
</protein>
<dbReference type="Pfam" id="PF14080">
    <property type="entry name" value="DUF4261"/>
    <property type="match status" value="1"/>
</dbReference>
<dbReference type="AlphaFoldDB" id="A0A168N8E8"/>
<dbReference type="RefSeq" id="WP_068529304.1">
    <property type="nucleotide sequence ID" value="NZ_LVJH01000003.1"/>
</dbReference>
<dbReference type="OrthoDB" id="4158605at2"/>
<evidence type="ECO:0000313" key="3">
    <source>
        <dbReference type="Proteomes" id="UP000076967"/>
    </source>
</evidence>
<proteinExistence type="predicted"/>
<keyword evidence="3" id="KW-1185">Reference proteome</keyword>
<feature type="domain" description="DUF4261" evidence="1">
    <location>
        <begin position="157"/>
        <end position="220"/>
    </location>
</feature>
<dbReference type="Proteomes" id="UP000076967">
    <property type="component" value="Unassembled WGS sequence"/>
</dbReference>
<gene>
    <name evidence="2" type="ORF">PGLA_04495</name>
</gene>
<sequence>MASPKIILGIPGIWTNREDFKEAMARKGNGYLYMGNHIGNLDKPDHLYEVDISEHNPYIAEAIEISGYGLINKDDIERLKTHSSIIYLIGEGGSFDKILNIMDVASAVLNVGGIAVNVESSGRSRSKEDWLEISKSKDISKIFSAFIQMSQEGSTFYTTGMQCFGLRDVITSAENITAREVATLFKVFCLYNLDEKTKINDGETFSLDPSSPIYLIEQEKCTMFEEDDPYFNLYGVWNMIRHHHPKR</sequence>
<dbReference type="InterPro" id="IPR025357">
    <property type="entry name" value="DUF4261"/>
</dbReference>
<evidence type="ECO:0000313" key="2">
    <source>
        <dbReference type="EMBL" id="OAB45515.1"/>
    </source>
</evidence>
<dbReference type="EMBL" id="LVJH01000003">
    <property type="protein sequence ID" value="OAB45515.1"/>
    <property type="molecule type" value="Genomic_DNA"/>
</dbReference>
<dbReference type="STRING" id="494026.PGLA_04495"/>
<reference evidence="2 3" key="1">
    <citation type="submission" date="2016-03" db="EMBL/GenBank/DDBJ databases">
        <title>Draft genome sequence of Paenibacillus glacialis DSM 22343.</title>
        <authorList>
            <person name="Shin S.-K."/>
            <person name="Yi H."/>
        </authorList>
    </citation>
    <scope>NUCLEOTIDE SEQUENCE [LARGE SCALE GENOMIC DNA]</scope>
    <source>
        <strain evidence="2 3">DSM 22343</strain>
    </source>
</reference>
<comment type="caution">
    <text evidence="2">The sequence shown here is derived from an EMBL/GenBank/DDBJ whole genome shotgun (WGS) entry which is preliminary data.</text>
</comment>
<name>A0A168N8E8_9BACL</name>
<accession>A0A168N8E8</accession>